<protein>
    <submittedName>
        <fullName evidence="1">Uncharacterized protein</fullName>
    </submittedName>
</protein>
<keyword evidence="2" id="KW-1185">Reference proteome</keyword>
<organism evidence="1 2">
    <name type="scientific">Pluteus cervinus</name>
    <dbReference type="NCBI Taxonomy" id="181527"/>
    <lineage>
        <taxon>Eukaryota</taxon>
        <taxon>Fungi</taxon>
        <taxon>Dikarya</taxon>
        <taxon>Basidiomycota</taxon>
        <taxon>Agaricomycotina</taxon>
        <taxon>Agaricomycetes</taxon>
        <taxon>Agaricomycetidae</taxon>
        <taxon>Agaricales</taxon>
        <taxon>Pluteineae</taxon>
        <taxon>Pluteaceae</taxon>
        <taxon>Pluteus</taxon>
    </lineage>
</organism>
<evidence type="ECO:0000313" key="2">
    <source>
        <dbReference type="Proteomes" id="UP000308600"/>
    </source>
</evidence>
<name>A0ACD3B1R7_9AGAR</name>
<dbReference type="Proteomes" id="UP000308600">
    <property type="component" value="Unassembled WGS sequence"/>
</dbReference>
<dbReference type="EMBL" id="ML208302">
    <property type="protein sequence ID" value="TFK71182.1"/>
    <property type="molecule type" value="Genomic_DNA"/>
</dbReference>
<proteinExistence type="predicted"/>
<sequence>MDEEDKVNDSDLTPLEEDDTDDEYGKPSTSKSKKKDGKSGGGGYKIKNALKVPRATTYTAQSLYEQIIAGEINLEPEYQRDVVWPEAKQIGIIDSVFRNFYIPPIIFAANSLDDGGELRTCIDGKQRLTSIRRFMDGEIPHKDPYTNEKLYYTEPTTENVKKRGFKLLPDRCRRLFANKQIVCVEYQDVTERDERDIFQRVQLGMALTPAEKLQVISSPRASFIRSLLTFLRDDSDSGNFEWDRGRGNDFRCIGQTAFCIETYSPTMKNAGSITKLERWLSVSDPVDISYRTRVEKTFEMYGAMTNSTDPKIHFAFREPSKVSPIEVILIGLLIAIHGIGNGSGKRLYGSGPLLTQHQLANAIHQMRKQVREAHVDIRMNDRVARTMLDFIRDYKVTSAVGLPSVPESLSTPSAGEKRKRSRKQANGSDDDGGADDDYQPGGTRSRAKPKKAASTSALPAPLPTPTPSSSTPKYQNGLARLRATKSALAQGSSLNDSGSGVGVAGYPSPTSTTVGSPALLPPILHHLPQGHVQHPLPLPPPQPPAQPISLTSPVVPSPNLSYVYQQNQPLSQAPVPPLTPQQQQLIQLMLQQPLGGQNMDGTAILNMLANGFSQPMPPSSSQMNSFSVPYASNTPGAPNGGTMDYGANADQKR</sequence>
<reference evidence="1 2" key="1">
    <citation type="journal article" date="2019" name="Nat. Ecol. Evol.">
        <title>Megaphylogeny resolves global patterns of mushroom evolution.</title>
        <authorList>
            <person name="Varga T."/>
            <person name="Krizsan K."/>
            <person name="Foldi C."/>
            <person name="Dima B."/>
            <person name="Sanchez-Garcia M."/>
            <person name="Sanchez-Ramirez S."/>
            <person name="Szollosi G.J."/>
            <person name="Szarkandi J.G."/>
            <person name="Papp V."/>
            <person name="Albert L."/>
            <person name="Andreopoulos W."/>
            <person name="Angelini C."/>
            <person name="Antonin V."/>
            <person name="Barry K.W."/>
            <person name="Bougher N.L."/>
            <person name="Buchanan P."/>
            <person name="Buyck B."/>
            <person name="Bense V."/>
            <person name="Catcheside P."/>
            <person name="Chovatia M."/>
            <person name="Cooper J."/>
            <person name="Damon W."/>
            <person name="Desjardin D."/>
            <person name="Finy P."/>
            <person name="Geml J."/>
            <person name="Haridas S."/>
            <person name="Hughes K."/>
            <person name="Justo A."/>
            <person name="Karasinski D."/>
            <person name="Kautmanova I."/>
            <person name="Kiss B."/>
            <person name="Kocsube S."/>
            <person name="Kotiranta H."/>
            <person name="LaButti K.M."/>
            <person name="Lechner B.E."/>
            <person name="Liimatainen K."/>
            <person name="Lipzen A."/>
            <person name="Lukacs Z."/>
            <person name="Mihaltcheva S."/>
            <person name="Morgado L.N."/>
            <person name="Niskanen T."/>
            <person name="Noordeloos M.E."/>
            <person name="Ohm R.A."/>
            <person name="Ortiz-Santana B."/>
            <person name="Ovrebo C."/>
            <person name="Racz N."/>
            <person name="Riley R."/>
            <person name="Savchenko A."/>
            <person name="Shiryaev A."/>
            <person name="Soop K."/>
            <person name="Spirin V."/>
            <person name="Szebenyi C."/>
            <person name="Tomsovsky M."/>
            <person name="Tulloss R.E."/>
            <person name="Uehling J."/>
            <person name="Grigoriev I.V."/>
            <person name="Vagvolgyi C."/>
            <person name="Papp T."/>
            <person name="Martin F.M."/>
            <person name="Miettinen O."/>
            <person name="Hibbett D.S."/>
            <person name="Nagy L.G."/>
        </authorList>
    </citation>
    <scope>NUCLEOTIDE SEQUENCE [LARGE SCALE GENOMIC DNA]</scope>
    <source>
        <strain evidence="1 2">NL-1719</strain>
    </source>
</reference>
<evidence type="ECO:0000313" key="1">
    <source>
        <dbReference type="EMBL" id="TFK71182.1"/>
    </source>
</evidence>
<gene>
    <name evidence="1" type="ORF">BDN72DRAFT_794448</name>
</gene>
<accession>A0ACD3B1R7</accession>